<organism evidence="1 2">
    <name type="scientific">Chungangia koreensis</name>
    <dbReference type="NCBI Taxonomy" id="752657"/>
    <lineage>
        <taxon>Bacteria</taxon>
        <taxon>Bacillati</taxon>
        <taxon>Bacillota</taxon>
        <taxon>Bacilli</taxon>
        <taxon>Lactobacillales</taxon>
        <taxon>Chungangia</taxon>
    </lineage>
</organism>
<dbReference type="RefSeq" id="WP_378156257.1">
    <property type="nucleotide sequence ID" value="NZ_JBHSEC010000020.1"/>
</dbReference>
<accession>A0ABV8X8L4</accession>
<comment type="caution">
    <text evidence="1">The sequence shown here is derived from an EMBL/GenBank/DDBJ whole genome shotgun (WGS) entry which is preliminary data.</text>
</comment>
<dbReference type="EMBL" id="JBHSEC010000020">
    <property type="protein sequence ID" value="MFC4411369.1"/>
    <property type="molecule type" value="Genomic_DNA"/>
</dbReference>
<evidence type="ECO:0000313" key="1">
    <source>
        <dbReference type="EMBL" id="MFC4411369.1"/>
    </source>
</evidence>
<gene>
    <name evidence="1" type="ORF">ACFOZY_13150</name>
</gene>
<reference evidence="2" key="1">
    <citation type="journal article" date="2019" name="Int. J. Syst. Evol. Microbiol.">
        <title>The Global Catalogue of Microorganisms (GCM) 10K type strain sequencing project: providing services to taxonomists for standard genome sequencing and annotation.</title>
        <authorList>
            <consortium name="The Broad Institute Genomics Platform"/>
            <consortium name="The Broad Institute Genome Sequencing Center for Infectious Disease"/>
            <person name="Wu L."/>
            <person name="Ma J."/>
        </authorList>
    </citation>
    <scope>NUCLEOTIDE SEQUENCE [LARGE SCALE GENOMIC DNA]</scope>
    <source>
        <strain evidence="2">CCUG 59778</strain>
    </source>
</reference>
<protein>
    <submittedName>
        <fullName evidence="1">Uncharacterized protein</fullName>
    </submittedName>
</protein>
<keyword evidence="2" id="KW-1185">Reference proteome</keyword>
<name>A0ABV8X8L4_9LACT</name>
<evidence type="ECO:0000313" key="2">
    <source>
        <dbReference type="Proteomes" id="UP001595817"/>
    </source>
</evidence>
<sequence>MKEVSRDTLELKNSLSSFEKSVIRSIVRRWYRHYSDEIIFNGDYEIGDYASLHFVFEDQELEDDLIIDHFALTISNKVVLFTTDEYGKNQKCFII</sequence>
<dbReference type="Proteomes" id="UP001595817">
    <property type="component" value="Unassembled WGS sequence"/>
</dbReference>
<proteinExistence type="predicted"/>